<dbReference type="RefSeq" id="WP_213355290.1">
    <property type="nucleotide sequence ID" value="NZ_JAHBGB010000043.1"/>
</dbReference>
<dbReference type="PROSITE" id="PS50043">
    <property type="entry name" value="HTH_LUXR_2"/>
    <property type="match status" value="1"/>
</dbReference>
<dbReference type="EMBL" id="JBHUHD010000005">
    <property type="protein sequence ID" value="MFD2143839.1"/>
    <property type="molecule type" value="Genomic_DNA"/>
</dbReference>
<dbReference type="InterPro" id="IPR001789">
    <property type="entry name" value="Sig_transdc_resp-reg_receiver"/>
</dbReference>
<dbReference type="PROSITE" id="PS50110">
    <property type="entry name" value="RESPONSE_REGULATORY"/>
    <property type="match status" value="1"/>
</dbReference>
<dbReference type="SMART" id="SM00421">
    <property type="entry name" value="HTH_LUXR"/>
    <property type="match status" value="1"/>
</dbReference>
<accession>A0ABW4Z5Q5</accession>
<comment type="caution">
    <text evidence="6">The sequence shown here is derived from an EMBL/GenBank/DDBJ whole genome shotgun (WGS) entry which is preliminary data.</text>
</comment>
<dbReference type="PANTHER" id="PTHR45566">
    <property type="entry name" value="HTH-TYPE TRANSCRIPTIONAL REGULATOR YHJB-RELATED"/>
    <property type="match status" value="1"/>
</dbReference>
<evidence type="ECO:0000259" key="5">
    <source>
        <dbReference type="PROSITE" id="PS50110"/>
    </source>
</evidence>
<dbReference type="SUPFAM" id="SSF52172">
    <property type="entry name" value="CheY-like"/>
    <property type="match status" value="1"/>
</dbReference>
<feature type="domain" description="HTH luxR-type" evidence="4">
    <location>
        <begin position="136"/>
        <end position="201"/>
    </location>
</feature>
<dbReference type="InterPro" id="IPR011006">
    <property type="entry name" value="CheY-like_superfamily"/>
</dbReference>
<feature type="domain" description="Response regulatory" evidence="5">
    <location>
        <begin position="5"/>
        <end position="123"/>
    </location>
</feature>
<keyword evidence="7" id="KW-1185">Reference proteome</keyword>
<protein>
    <submittedName>
        <fullName evidence="6">LuxR C-terminal-related transcriptional regulator</fullName>
    </submittedName>
</protein>
<evidence type="ECO:0000313" key="7">
    <source>
        <dbReference type="Proteomes" id="UP001597299"/>
    </source>
</evidence>
<sequence length="207" mass="21798">MGNETIIIADDHPVFRDGLRTLIEHIHPGVAVATADTLDGALAIARSGTVRPSMFVLDLFFAHRSIKDQLAALRREFGRASIVVVSMADDRATIDGVMACGVNAFINKSVTPHEIGKALEAVRQGEIVVKVPTPDADDTAAGLSERQHSVLQLIAQGQTNKEIAIALGISPFTVRIHVSALFRALGVSSRAAAVTKGVSAGLIAPAH</sequence>
<dbReference type="Pfam" id="PF00072">
    <property type="entry name" value="Response_reg"/>
    <property type="match status" value="1"/>
</dbReference>
<dbReference type="PRINTS" id="PR00038">
    <property type="entry name" value="HTHLUXR"/>
</dbReference>
<reference evidence="7" key="1">
    <citation type="journal article" date="2019" name="Int. J. Syst. Evol. Microbiol.">
        <title>The Global Catalogue of Microorganisms (GCM) 10K type strain sequencing project: providing services to taxonomists for standard genome sequencing and annotation.</title>
        <authorList>
            <consortium name="The Broad Institute Genomics Platform"/>
            <consortium name="The Broad Institute Genome Sequencing Center for Infectious Disease"/>
            <person name="Wu L."/>
            <person name="Ma J."/>
        </authorList>
    </citation>
    <scope>NUCLEOTIDE SEQUENCE [LARGE SCALE GENOMIC DNA]</scope>
    <source>
        <strain evidence="7">CCM 7435</strain>
    </source>
</reference>
<dbReference type="CDD" id="cd06170">
    <property type="entry name" value="LuxR_C_like"/>
    <property type="match status" value="1"/>
</dbReference>
<organism evidence="6 7">
    <name type="scientific">Ancylobacter oerskovii</name>
    <dbReference type="NCBI Taxonomy" id="459519"/>
    <lineage>
        <taxon>Bacteria</taxon>
        <taxon>Pseudomonadati</taxon>
        <taxon>Pseudomonadota</taxon>
        <taxon>Alphaproteobacteria</taxon>
        <taxon>Hyphomicrobiales</taxon>
        <taxon>Xanthobacteraceae</taxon>
        <taxon>Ancylobacter</taxon>
    </lineage>
</organism>
<name>A0ABW4Z5Q5_9HYPH</name>
<dbReference type="InterPro" id="IPR000792">
    <property type="entry name" value="Tscrpt_reg_LuxR_C"/>
</dbReference>
<dbReference type="Gene3D" id="1.10.10.10">
    <property type="entry name" value="Winged helix-like DNA-binding domain superfamily/Winged helix DNA-binding domain"/>
    <property type="match status" value="1"/>
</dbReference>
<dbReference type="PANTHER" id="PTHR45566:SF2">
    <property type="entry name" value="NARL SUBFAMILY"/>
    <property type="match status" value="1"/>
</dbReference>
<keyword evidence="2" id="KW-0238">DNA-binding</keyword>
<dbReference type="InterPro" id="IPR051015">
    <property type="entry name" value="EvgA-like"/>
</dbReference>
<dbReference type="Gene3D" id="3.40.50.2300">
    <property type="match status" value="1"/>
</dbReference>
<dbReference type="InterPro" id="IPR058245">
    <property type="entry name" value="NreC/VraR/RcsB-like_REC"/>
</dbReference>
<dbReference type="InterPro" id="IPR036388">
    <property type="entry name" value="WH-like_DNA-bd_sf"/>
</dbReference>
<dbReference type="SUPFAM" id="SSF46894">
    <property type="entry name" value="C-terminal effector domain of the bipartite response regulators"/>
    <property type="match status" value="1"/>
</dbReference>
<dbReference type="CDD" id="cd17535">
    <property type="entry name" value="REC_NarL-like"/>
    <property type="match status" value="1"/>
</dbReference>
<evidence type="ECO:0000256" key="2">
    <source>
        <dbReference type="ARBA" id="ARBA00023125"/>
    </source>
</evidence>
<evidence type="ECO:0000259" key="4">
    <source>
        <dbReference type="PROSITE" id="PS50043"/>
    </source>
</evidence>
<proteinExistence type="predicted"/>
<evidence type="ECO:0000256" key="3">
    <source>
        <dbReference type="PROSITE-ProRule" id="PRU00169"/>
    </source>
</evidence>
<dbReference type="Pfam" id="PF00196">
    <property type="entry name" value="GerE"/>
    <property type="match status" value="1"/>
</dbReference>
<evidence type="ECO:0000256" key="1">
    <source>
        <dbReference type="ARBA" id="ARBA00022553"/>
    </source>
</evidence>
<dbReference type="InterPro" id="IPR016032">
    <property type="entry name" value="Sig_transdc_resp-reg_C-effctor"/>
</dbReference>
<dbReference type="SMART" id="SM00448">
    <property type="entry name" value="REC"/>
    <property type="match status" value="1"/>
</dbReference>
<dbReference type="Proteomes" id="UP001597299">
    <property type="component" value="Unassembled WGS sequence"/>
</dbReference>
<gene>
    <name evidence="6" type="ORF">ACFSNC_26180</name>
</gene>
<feature type="modified residue" description="4-aspartylphosphate" evidence="3">
    <location>
        <position position="58"/>
    </location>
</feature>
<evidence type="ECO:0000313" key="6">
    <source>
        <dbReference type="EMBL" id="MFD2143839.1"/>
    </source>
</evidence>
<keyword evidence="1 3" id="KW-0597">Phosphoprotein</keyword>